<dbReference type="SUPFAM" id="SSF88713">
    <property type="entry name" value="Glycoside hydrolase/deacetylase"/>
    <property type="match status" value="1"/>
</dbReference>
<dbReference type="AlphaFoldDB" id="A0A2N0ZIA1"/>
<dbReference type="EMBL" id="PISD01000018">
    <property type="protein sequence ID" value="PKG29259.1"/>
    <property type="molecule type" value="Genomic_DNA"/>
</dbReference>
<sequence length="206" mass="23334">MMRVRYISITFDDGPNPEFTPKILDLLAKYNAKATFFITGEKAEKHPKLVKRIVNEGHEIGNHTYSHMYNANISEEVLIDELTRTAEIIKGILGFSPILYRPVGGLYNDSIVAIAKKNNYQVVLWSWHQDPKDWMNPGVQKIVSHVQTGMKPGDIILLHDSGGDRSQTIEALELILKDANRKKFNAVTVSELMILSEEIPPFLFSL</sequence>
<comment type="caution">
    <text evidence="4">The sequence shown here is derived from an EMBL/GenBank/DDBJ whole genome shotgun (WGS) entry which is preliminary data.</text>
</comment>
<evidence type="ECO:0000313" key="5">
    <source>
        <dbReference type="Proteomes" id="UP000233343"/>
    </source>
</evidence>
<evidence type="ECO:0000256" key="1">
    <source>
        <dbReference type="ARBA" id="ARBA00022723"/>
    </source>
</evidence>
<keyword evidence="1" id="KW-0479">Metal-binding</keyword>
<dbReference type="Pfam" id="PF01522">
    <property type="entry name" value="Polysacc_deac_1"/>
    <property type="match status" value="1"/>
</dbReference>
<dbReference type="CDD" id="cd10917">
    <property type="entry name" value="CE4_NodB_like_6s_7s"/>
    <property type="match status" value="1"/>
</dbReference>
<name>A0A2N0ZIA1_9BACI</name>
<gene>
    <name evidence="4" type="ORF">CWS20_09445</name>
</gene>
<evidence type="ECO:0000313" key="4">
    <source>
        <dbReference type="EMBL" id="PKG29259.1"/>
    </source>
</evidence>
<dbReference type="Proteomes" id="UP000233343">
    <property type="component" value="Unassembled WGS sequence"/>
</dbReference>
<dbReference type="GO" id="GO:0016810">
    <property type="term" value="F:hydrolase activity, acting on carbon-nitrogen (but not peptide) bonds"/>
    <property type="evidence" value="ECO:0007669"/>
    <property type="project" value="InterPro"/>
</dbReference>
<dbReference type="GO" id="GO:0046872">
    <property type="term" value="F:metal ion binding"/>
    <property type="evidence" value="ECO:0007669"/>
    <property type="project" value="UniProtKB-KW"/>
</dbReference>
<dbReference type="GO" id="GO:0016020">
    <property type="term" value="C:membrane"/>
    <property type="evidence" value="ECO:0007669"/>
    <property type="project" value="TreeGrafter"/>
</dbReference>
<organism evidence="4 5">
    <name type="scientific">Cytobacillus horneckiae</name>
    <dbReference type="NCBI Taxonomy" id="549687"/>
    <lineage>
        <taxon>Bacteria</taxon>
        <taxon>Bacillati</taxon>
        <taxon>Bacillota</taxon>
        <taxon>Bacilli</taxon>
        <taxon>Bacillales</taxon>
        <taxon>Bacillaceae</taxon>
        <taxon>Cytobacillus</taxon>
    </lineage>
</organism>
<feature type="domain" description="NodB homology" evidence="3">
    <location>
        <begin position="5"/>
        <end position="187"/>
    </location>
</feature>
<dbReference type="InterPro" id="IPR002509">
    <property type="entry name" value="NODB_dom"/>
</dbReference>
<dbReference type="InterPro" id="IPR050248">
    <property type="entry name" value="Polysacc_deacetylase_ArnD"/>
</dbReference>
<dbReference type="GO" id="GO:0005975">
    <property type="term" value="P:carbohydrate metabolic process"/>
    <property type="evidence" value="ECO:0007669"/>
    <property type="project" value="InterPro"/>
</dbReference>
<dbReference type="InterPro" id="IPR011330">
    <property type="entry name" value="Glyco_hydro/deAcase_b/a-brl"/>
</dbReference>
<keyword evidence="2" id="KW-0378">Hydrolase</keyword>
<dbReference type="PROSITE" id="PS51677">
    <property type="entry name" value="NODB"/>
    <property type="match status" value="1"/>
</dbReference>
<dbReference type="PANTHER" id="PTHR10587:SF133">
    <property type="entry name" value="CHITIN DEACETYLASE 1-RELATED"/>
    <property type="match status" value="1"/>
</dbReference>
<protein>
    <submittedName>
        <fullName evidence="4">Chitooligosaccharide deacetylase</fullName>
    </submittedName>
</protein>
<proteinExistence type="predicted"/>
<evidence type="ECO:0000256" key="2">
    <source>
        <dbReference type="ARBA" id="ARBA00022801"/>
    </source>
</evidence>
<dbReference type="PANTHER" id="PTHR10587">
    <property type="entry name" value="GLYCOSYL TRANSFERASE-RELATED"/>
    <property type="match status" value="1"/>
</dbReference>
<dbReference type="Gene3D" id="3.20.20.370">
    <property type="entry name" value="Glycoside hydrolase/deacetylase"/>
    <property type="match status" value="1"/>
</dbReference>
<reference evidence="4 5" key="1">
    <citation type="journal article" date="2010" name="Int. J. Syst. Evol. Microbiol.">
        <title>Bacillus horneckiae sp. nov., isolated from a spacecraft-assembly clean room.</title>
        <authorList>
            <person name="Vaishampayan P."/>
            <person name="Probst A."/>
            <person name="Krishnamurthi S."/>
            <person name="Ghosh S."/>
            <person name="Osman S."/>
            <person name="McDowall A."/>
            <person name="Ruckmani A."/>
            <person name="Mayilraj S."/>
            <person name="Venkateswaran K."/>
        </authorList>
    </citation>
    <scope>NUCLEOTIDE SEQUENCE [LARGE SCALE GENOMIC DNA]</scope>
    <source>
        <strain evidence="5">1PO1SC</strain>
    </source>
</reference>
<evidence type="ECO:0000259" key="3">
    <source>
        <dbReference type="PROSITE" id="PS51677"/>
    </source>
</evidence>
<keyword evidence="5" id="KW-1185">Reference proteome</keyword>
<accession>A0A2N0ZIA1</accession>